<dbReference type="EMBL" id="LNIX01000002">
    <property type="protein sequence ID" value="OXA59232.1"/>
    <property type="molecule type" value="Genomic_DNA"/>
</dbReference>
<keyword evidence="2" id="KW-0812">Transmembrane</keyword>
<feature type="compositionally biased region" description="Low complexity" evidence="1">
    <location>
        <begin position="633"/>
        <end position="648"/>
    </location>
</feature>
<dbReference type="AlphaFoldDB" id="A0A226ENM3"/>
<name>A0A226ENM3_FOLCA</name>
<organism evidence="3 4">
    <name type="scientific">Folsomia candida</name>
    <name type="common">Springtail</name>
    <dbReference type="NCBI Taxonomy" id="158441"/>
    <lineage>
        <taxon>Eukaryota</taxon>
        <taxon>Metazoa</taxon>
        <taxon>Ecdysozoa</taxon>
        <taxon>Arthropoda</taxon>
        <taxon>Hexapoda</taxon>
        <taxon>Collembola</taxon>
        <taxon>Entomobryomorpha</taxon>
        <taxon>Isotomoidea</taxon>
        <taxon>Isotomidae</taxon>
        <taxon>Proisotominae</taxon>
        <taxon>Folsomia</taxon>
    </lineage>
</organism>
<evidence type="ECO:0000256" key="2">
    <source>
        <dbReference type="SAM" id="Phobius"/>
    </source>
</evidence>
<sequence>MRPNTLTSLDTVDITINALYQRNLHSAISFMNDNDTNFYNGKNGHFYLHHMDQSSPNVFIVFYNDLSITFLNLVEQNYFHTATDILIIAETQPSNINITQFDNRYPNFLPRHAFQFSFLDSSVFILNPFQSHVEIENFTPIDIKLKWKRISDISQIETYKISTLLKSFALAFVSINGLNYAAIPNGRLSCVKRETLSPWIYKMDALLLCELLNRLNISGRIFKSYKYPSFSYGALSKSFTPLDLFATGHNVEIKFIVPVELHGLVDFRGMLGPISISVMVWTLTFAVGLITFLYVSVTKFGLKIKWTNSLSVSVELVIRPVLDQCLESFPIDDAFLRIVLSPWLFYCLIISETYRGELVSYLMHPPTVEAPSSFQELGSSNLAVFTPGSKLRKDHKVNVSIFTIHNVKQNCSFRLLNSGTYEALEKEASHTNDAFYVSIVSRLISCDGSGFERNLSSQIARLVFKNDVLITRADDLETIVSVAALATAGRKEFRTSEETLVHPVYIGVADDVFSPEVWHILSYFRDAGIFQYFLDAGRGAEFIRFWGNQKSKKEMNGGGTKEDLKMLGVDFENAGGGPIKLKMRHIGGILSLCLILELLGGLGFLVVLAVSTLASTITNNNNNGYPGHGSITNNNNGYPGSGSVNNNNNNNYYPDHADSNFTTARPSSFPNNKCPYGQITNKENGVVVEIICLPEGYPSVTNNNNNN</sequence>
<keyword evidence="4" id="KW-1185">Reference proteome</keyword>
<feature type="transmembrane region" description="Helical" evidence="2">
    <location>
        <begin position="278"/>
        <end position="297"/>
    </location>
</feature>
<protein>
    <submittedName>
        <fullName evidence="3">Uncharacterized protein</fullName>
    </submittedName>
</protein>
<evidence type="ECO:0000313" key="4">
    <source>
        <dbReference type="Proteomes" id="UP000198287"/>
    </source>
</evidence>
<feature type="region of interest" description="Disordered" evidence="1">
    <location>
        <begin position="628"/>
        <end position="648"/>
    </location>
</feature>
<proteinExistence type="predicted"/>
<accession>A0A226ENM3</accession>
<keyword evidence="2" id="KW-1133">Transmembrane helix</keyword>
<gene>
    <name evidence="3" type="ORF">Fcan01_04712</name>
</gene>
<feature type="transmembrane region" description="Helical" evidence="2">
    <location>
        <begin position="589"/>
        <end position="614"/>
    </location>
</feature>
<evidence type="ECO:0000256" key="1">
    <source>
        <dbReference type="SAM" id="MobiDB-lite"/>
    </source>
</evidence>
<reference evidence="3 4" key="1">
    <citation type="submission" date="2015-12" db="EMBL/GenBank/DDBJ databases">
        <title>The genome of Folsomia candida.</title>
        <authorList>
            <person name="Faddeeva A."/>
            <person name="Derks M.F."/>
            <person name="Anvar Y."/>
            <person name="Smit S."/>
            <person name="Van Straalen N."/>
            <person name="Roelofs D."/>
        </authorList>
    </citation>
    <scope>NUCLEOTIDE SEQUENCE [LARGE SCALE GENOMIC DNA]</scope>
    <source>
        <strain evidence="3 4">VU population</strain>
        <tissue evidence="3">Whole body</tissue>
    </source>
</reference>
<dbReference type="Proteomes" id="UP000198287">
    <property type="component" value="Unassembled WGS sequence"/>
</dbReference>
<evidence type="ECO:0000313" key="3">
    <source>
        <dbReference type="EMBL" id="OXA59232.1"/>
    </source>
</evidence>
<keyword evidence="2" id="KW-0472">Membrane</keyword>
<comment type="caution">
    <text evidence="3">The sequence shown here is derived from an EMBL/GenBank/DDBJ whole genome shotgun (WGS) entry which is preliminary data.</text>
</comment>